<evidence type="ECO:0000259" key="3">
    <source>
        <dbReference type="Pfam" id="PF19327"/>
    </source>
</evidence>
<organism evidence="4 5">
    <name type="scientific">Mucor saturninus</name>
    <dbReference type="NCBI Taxonomy" id="64648"/>
    <lineage>
        <taxon>Eukaryota</taxon>
        <taxon>Fungi</taxon>
        <taxon>Fungi incertae sedis</taxon>
        <taxon>Mucoromycota</taxon>
        <taxon>Mucoromycotina</taxon>
        <taxon>Mucoromycetes</taxon>
        <taxon>Mucorales</taxon>
        <taxon>Mucorineae</taxon>
        <taxon>Mucoraceae</taxon>
        <taxon>Mucor</taxon>
    </lineage>
</organism>
<evidence type="ECO:0000256" key="1">
    <source>
        <dbReference type="PIRSR" id="PIRSR000846-1"/>
    </source>
</evidence>
<dbReference type="Pfam" id="PF19327">
    <property type="entry name" value="Ap4A_phos_N"/>
    <property type="match status" value="1"/>
</dbReference>
<dbReference type="InterPro" id="IPR045759">
    <property type="entry name" value="Ap4A_phos1/2_N"/>
</dbReference>
<protein>
    <recommendedName>
        <fullName evidence="6">ATP adenylyltransferase</fullName>
    </recommendedName>
</protein>
<keyword evidence="5" id="KW-1185">Reference proteome</keyword>
<accession>A0A8H7VFK2</accession>
<reference evidence="4" key="1">
    <citation type="submission" date="2020-12" db="EMBL/GenBank/DDBJ databases">
        <title>Metabolic potential, ecology and presence of endohyphal bacteria is reflected in genomic diversity of Mucoromycotina.</title>
        <authorList>
            <person name="Muszewska A."/>
            <person name="Okrasinska A."/>
            <person name="Steczkiewicz K."/>
            <person name="Drgas O."/>
            <person name="Orlowska M."/>
            <person name="Perlinska-Lenart U."/>
            <person name="Aleksandrzak-Piekarczyk T."/>
            <person name="Szatraj K."/>
            <person name="Zielenkiewicz U."/>
            <person name="Pilsyk S."/>
            <person name="Malc E."/>
            <person name="Mieczkowski P."/>
            <person name="Kruszewska J.S."/>
            <person name="Biernat P."/>
            <person name="Pawlowska J."/>
        </authorList>
    </citation>
    <scope>NUCLEOTIDE SEQUENCE</scope>
    <source>
        <strain evidence="4">WA0000017839</strain>
    </source>
</reference>
<evidence type="ECO:0000313" key="4">
    <source>
        <dbReference type="EMBL" id="KAG2212679.1"/>
    </source>
</evidence>
<dbReference type="InterPro" id="IPR036265">
    <property type="entry name" value="HIT-like_sf"/>
</dbReference>
<dbReference type="Proteomes" id="UP000603453">
    <property type="component" value="Unassembled WGS sequence"/>
</dbReference>
<sequence length="323" mass="36329">MSAFLQTVQKKFNEAKESKDLVSFDTTQVEKESNGMNFTISLVPALNEKPKKEEGAEKTDPFLNPNPALVIKELDDHIVLLNKFAVIPNHLLVVTKEFKEQSEPPMPNDLYESFKVLKDLGSSQPNLAFFNCGEQSGASQAHKHVQVISLKNDSGPQPPIKKLYDEIHDRHIGQIYAINKLPFVHVIMALDGNIIRAATDKEDLTDYLAQMFFGILDAMFQQLRENETPRTTSYNFLMTDEFMMLIPRSKDTATVEYDGKKFDFSINSLAYAGLLLCKTQEELEVLQAQDNLMELLTQTAVAWNPKAAQLEADRKAAEDAGLA</sequence>
<evidence type="ECO:0000259" key="2">
    <source>
        <dbReference type="Pfam" id="PF09830"/>
    </source>
</evidence>
<comment type="caution">
    <text evidence="4">The sequence shown here is derived from an EMBL/GenBank/DDBJ whole genome shotgun (WGS) entry which is preliminary data.</text>
</comment>
<dbReference type="InterPro" id="IPR009163">
    <property type="entry name" value="Ap4A_phos1/2"/>
</dbReference>
<proteinExistence type="predicted"/>
<feature type="domain" description="Ap4A phosphorylase 1/2 N-terminal" evidence="3">
    <location>
        <begin position="4"/>
        <end position="163"/>
    </location>
</feature>
<gene>
    <name evidence="4" type="ORF">INT47_000656</name>
</gene>
<dbReference type="SUPFAM" id="SSF54197">
    <property type="entry name" value="HIT-like"/>
    <property type="match status" value="1"/>
</dbReference>
<dbReference type="OrthoDB" id="10267950at2759"/>
<feature type="active site" description="Nucleophile" evidence="1">
    <location>
        <position position="144"/>
    </location>
</feature>
<feature type="domain" description="ATP adenylyltransferase C-terminal" evidence="2">
    <location>
        <begin position="180"/>
        <end position="301"/>
    </location>
</feature>
<dbReference type="PIRSF" id="PIRSF000846">
    <property type="entry name" value="ATP_adenylyltr"/>
    <property type="match status" value="1"/>
</dbReference>
<dbReference type="PANTHER" id="PTHR38420">
    <property type="entry name" value="AP-4-A PHOSPHORYLASE II"/>
    <property type="match status" value="1"/>
</dbReference>
<dbReference type="Gene3D" id="3.30.428.70">
    <property type="match status" value="1"/>
</dbReference>
<dbReference type="GO" id="GO:0003877">
    <property type="term" value="F:ATP:ADP adenylyltransferase activity"/>
    <property type="evidence" value="ECO:0007669"/>
    <property type="project" value="InterPro"/>
</dbReference>
<dbReference type="GO" id="GO:0009117">
    <property type="term" value="P:nucleotide metabolic process"/>
    <property type="evidence" value="ECO:0007669"/>
    <property type="project" value="InterPro"/>
</dbReference>
<evidence type="ECO:0008006" key="6">
    <source>
        <dbReference type="Google" id="ProtNLM"/>
    </source>
</evidence>
<name>A0A8H7VFK2_9FUNG</name>
<dbReference type="EMBL" id="JAEPRD010000005">
    <property type="protein sequence ID" value="KAG2212679.1"/>
    <property type="molecule type" value="Genomic_DNA"/>
</dbReference>
<dbReference type="InterPro" id="IPR019200">
    <property type="entry name" value="ATP_adenylylTrfase_C"/>
</dbReference>
<dbReference type="GO" id="GO:0005524">
    <property type="term" value="F:ATP binding"/>
    <property type="evidence" value="ECO:0007669"/>
    <property type="project" value="InterPro"/>
</dbReference>
<evidence type="ECO:0000313" key="5">
    <source>
        <dbReference type="Proteomes" id="UP000603453"/>
    </source>
</evidence>
<dbReference type="InterPro" id="IPR043171">
    <property type="entry name" value="Ap4A_phos1/2-like"/>
</dbReference>
<dbReference type="AlphaFoldDB" id="A0A8H7VFK2"/>
<dbReference type="Pfam" id="PF09830">
    <property type="entry name" value="ATP_transf"/>
    <property type="match status" value="1"/>
</dbReference>
<dbReference type="PANTHER" id="PTHR38420:SF1">
    <property type="entry name" value="PUTATIVE (AFU_ORTHOLOGUE AFUA_5G14690)-RELATED"/>
    <property type="match status" value="1"/>
</dbReference>